<proteinExistence type="inferred from homology"/>
<reference evidence="19" key="1">
    <citation type="submission" date="2022-07" db="EMBL/GenBank/DDBJ databases">
        <title>Phylogenomic reconstructions and comparative analyses of Kickxellomycotina fungi.</title>
        <authorList>
            <person name="Reynolds N.K."/>
            <person name="Stajich J.E."/>
            <person name="Barry K."/>
            <person name="Grigoriev I.V."/>
            <person name="Crous P."/>
            <person name="Smith M.E."/>
        </authorList>
    </citation>
    <scope>NUCLEOTIDE SEQUENCE</scope>
    <source>
        <strain evidence="19">NBRC 100468</strain>
    </source>
</reference>
<evidence type="ECO:0000256" key="8">
    <source>
        <dbReference type="ARBA" id="ARBA00022679"/>
    </source>
</evidence>
<feature type="transmembrane region" description="Helical" evidence="16">
    <location>
        <begin position="323"/>
        <end position="343"/>
    </location>
</feature>
<dbReference type="Proteomes" id="UP001150538">
    <property type="component" value="Unassembled WGS sequence"/>
</dbReference>
<evidence type="ECO:0000256" key="15">
    <source>
        <dbReference type="ARBA" id="ARBA00023264"/>
    </source>
</evidence>
<dbReference type="GO" id="GO:0005789">
    <property type="term" value="C:endoplasmic reticulum membrane"/>
    <property type="evidence" value="ECO:0007669"/>
    <property type="project" value="TreeGrafter"/>
</dbReference>
<dbReference type="AlphaFoldDB" id="A0A9W8AAJ0"/>
<keyword evidence="8 16" id="KW-0808">Transferase</keyword>
<feature type="transmembrane region" description="Helical" evidence="16">
    <location>
        <begin position="154"/>
        <end position="171"/>
    </location>
</feature>
<keyword evidence="14 16" id="KW-0594">Phospholipid biosynthesis</keyword>
<accession>A0A9W8AAJ0</accession>
<evidence type="ECO:0000256" key="10">
    <source>
        <dbReference type="ARBA" id="ARBA00022695"/>
    </source>
</evidence>
<dbReference type="InterPro" id="IPR016720">
    <property type="entry name" value="PC_Trfase_euk"/>
</dbReference>
<feature type="compositionally biased region" description="Polar residues" evidence="18">
    <location>
        <begin position="1"/>
        <end position="23"/>
    </location>
</feature>
<evidence type="ECO:0000313" key="20">
    <source>
        <dbReference type="Proteomes" id="UP001150538"/>
    </source>
</evidence>
<feature type="transmembrane region" description="Helical" evidence="16">
    <location>
        <begin position="60"/>
        <end position="92"/>
    </location>
</feature>
<evidence type="ECO:0000256" key="17">
    <source>
        <dbReference type="RuleBase" id="RU003938"/>
    </source>
</evidence>
<dbReference type="GO" id="GO:0016024">
    <property type="term" value="P:CDP-diacylglycerol biosynthetic process"/>
    <property type="evidence" value="ECO:0007669"/>
    <property type="project" value="UniProtKB-UniRule"/>
</dbReference>
<dbReference type="PIRSF" id="PIRSF018269">
    <property type="entry name" value="PC_trans_euk"/>
    <property type="match status" value="1"/>
</dbReference>
<feature type="transmembrane region" description="Helical" evidence="16">
    <location>
        <begin position="183"/>
        <end position="201"/>
    </location>
</feature>
<evidence type="ECO:0000256" key="1">
    <source>
        <dbReference type="ARBA" id="ARBA00001698"/>
    </source>
</evidence>
<evidence type="ECO:0000256" key="11">
    <source>
        <dbReference type="ARBA" id="ARBA00022989"/>
    </source>
</evidence>
<comment type="similarity">
    <text evidence="5 16 17">Belongs to the CDS family.</text>
</comment>
<sequence>MARNSGKSGNQSPVKPKGNSSTLRQRKVNKGNTVTNKDLVGEDHSSVGKKRWETVRKRTVFTLLMIGGFFMVLAGGPVPIMIMVFGLQLAIYKELIGLASEKNKERDLPWQRALNWYFLLTTEYYLYGHIFNRYMAKVPILGRYAPLMTSHHKFISFTVYLIGFVWFVATLQKGFYRFQFGHFAWTHMALLLVIFQTHFMVENIFAGIFWFFIPIALVIVNDIFAYIFGFFFGRHSLISLSPKKTWEGYIGGGLATLAFGFLLTSLLSRWNYVICPIEHLRTNALHHSQCTPNPIFAHQDYELPYWLSMRREILKLSIRPVQIHSLALSAFASLIAPFGGFFASGVKRAFNIKDFGNSIPGHGGVSDRFDCQIFMATFSHIYYTTFIEASPITIAKVLETIVNGLTIEDQVVLFLKLKDHLMTQEVLEEGVAKAIETLVGS</sequence>
<dbReference type="EC" id="2.7.7.41" evidence="6 16"/>
<keyword evidence="15 16" id="KW-1208">Phospholipid metabolism</keyword>
<evidence type="ECO:0000256" key="14">
    <source>
        <dbReference type="ARBA" id="ARBA00023209"/>
    </source>
</evidence>
<feature type="region of interest" description="Disordered" evidence="18">
    <location>
        <begin position="1"/>
        <end position="41"/>
    </location>
</feature>
<dbReference type="EMBL" id="JANBPU010000004">
    <property type="protein sequence ID" value="KAJ1921584.1"/>
    <property type="molecule type" value="Genomic_DNA"/>
</dbReference>
<keyword evidence="20" id="KW-1185">Reference proteome</keyword>
<dbReference type="GO" id="GO:0004605">
    <property type="term" value="F:phosphatidate cytidylyltransferase activity"/>
    <property type="evidence" value="ECO:0007669"/>
    <property type="project" value="UniProtKB-UniRule"/>
</dbReference>
<organism evidence="19 20">
    <name type="scientific">Mycoemilia scoparia</name>
    <dbReference type="NCBI Taxonomy" id="417184"/>
    <lineage>
        <taxon>Eukaryota</taxon>
        <taxon>Fungi</taxon>
        <taxon>Fungi incertae sedis</taxon>
        <taxon>Zoopagomycota</taxon>
        <taxon>Kickxellomycotina</taxon>
        <taxon>Kickxellomycetes</taxon>
        <taxon>Kickxellales</taxon>
        <taxon>Kickxellaceae</taxon>
        <taxon>Mycoemilia</taxon>
    </lineage>
</organism>
<evidence type="ECO:0000256" key="7">
    <source>
        <dbReference type="ARBA" id="ARBA00022516"/>
    </source>
</evidence>
<keyword evidence="10 16" id="KW-0548">Nucleotidyltransferase</keyword>
<gene>
    <name evidence="19" type="primary">CDS1</name>
    <name evidence="19" type="ORF">H4219_000622</name>
</gene>
<evidence type="ECO:0000256" key="4">
    <source>
        <dbReference type="ARBA" id="ARBA00005189"/>
    </source>
</evidence>
<dbReference type="PROSITE" id="PS01315">
    <property type="entry name" value="CDS"/>
    <property type="match status" value="1"/>
</dbReference>
<feature type="transmembrane region" description="Helical" evidence="16">
    <location>
        <begin position="207"/>
        <end position="233"/>
    </location>
</feature>
<dbReference type="Pfam" id="PF01148">
    <property type="entry name" value="CTP_transf_1"/>
    <property type="match status" value="1"/>
</dbReference>
<evidence type="ECO:0000256" key="9">
    <source>
        <dbReference type="ARBA" id="ARBA00022692"/>
    </source>
</evidence>
<keyword evidence="9 16" id="KW-0812">Transmembrane</keyword>
<keyword evidence="12 16" id="KW-0443">Lipid metabolism</keyword>
<dbReference type="PANTHER" id="PTHR13773:SF8">
    <property type="entry name" value="PHOSPHATIDATE CYTIDYLYLTRANSFERASE, PHOTORECEPTOR-SPECIFIC"/>
    <property type="match status" value="1"/>
</dbReference>
<evidence type="ECO:0000256" key="5">
    <source>
        <dbReference type="ARBA" id="ARBA00010185"/>
    </source>
</evidence>
<feature type="transmembrane region" description="Helical" evidence="16">
    <location>
        <begin position="245"/>
        <end position="263"/>
    </location>
</feature>
<comment type="pathway">
    <text evidence="3 16 17">Phospholipid metabolism; CDP-diacylglycerol biosynthesis; CDP-diacylglycerol from sn-glycerol 3-phosphate: step 3/3.</text>
</comment>
<comment type="caution">
    <text evidence="19">The sequence shown here is derived from an EMBL/GenBank/DDBJ whole genome shotgun (WGS) entry which is preliminary data.</text>
</comment>
<evidence type="ECO:0000256" key="2">
    <source>
        <dbReference type="ARBA" id="ARBA00004141"/>
    </source>
</evidence>
<evidence type="ECO:0000256" key="13">
    <source>
        <dbReference type="ARBA" id="ARBA00023136"/>
    </source>
</evidence>
<evidence type="ECO:0000256" key="16">
    <source>
        <dbReference type="PIRNR" id="PIRNR018269"/>
    </source>
</evidence>
<evidence type="ECO:0000313" key="19">
    <source>
        <dbReference type="EMBL" id="KAJ1921584.1"/>
    </source>
</evidence>
<evidence type="ECO:0000256" key="12">
    <source>
        <dbReference type="ARBA" id="ARBA00023098"/>
    </source>
</evidence>
<keyword evidence="11 16" id="KW-1133">Transmembrane helix</keyword>
<name>A0A9W8AAJ0_9FUNG</name>
<evidence type="ECO:0000256" key="3">
    <source>
        <dbReference type="ARBA" id="ARBA00005119"/>
    </source>
</evidence>
<comment type="subcellular location">
    <subcellularLocation>
        <location evidence="2">Membrane</location>
        <topology evidence="2">Multi-pass membrane protein</topology>
    </subcellularLocation>
</comment>
<keyword evidence="7 16" id="KW-0444">Lipid biosynthesis</keyword>
<dbReference type="PANTHER" id="PTHR13773">
    <property type="entry name" value="PHOSPHATIDATE CYTIDYLYLTRANSFERASE"/>
    <property type="match status" value="1"/>
</dbReference>
<keyword evidence="13 16" id="KW-0472">Membrane</keyword>
<comment type="catalytic activity">
    <reaction evidence="1 16 17">
        <text>a 1,2-diacyl-sn-glycero-3-phosphate + CTP + H(+) = a CDP-1,2-diacyl-sn-glycerol + diphosphate</text>
        <dbReference type="Rhea" id="RHEA:16229"/>
        <dbReference type="ChEBI" id="CHEBI:15378"/>
        <dbReference type="ChEBI" id="CHEBI:33019"/>
        <dbReference type="ChEBI" id="CHEBI:37563"/>
        <dbReference type="ChEBI" id="CHEBI:58332"/>
        <dbReference type="ChEBI" id="CHEBI:58608"/>
        <dbReference type="EC" id="2.7.7.41"/>
    </reaction>
</comment>
<dbReference type="OrthoDB" id="10260889at2759"/>
<dbReference type="InterPro" id="IPR000374">
    <property type="entry name" value="PC_trans"/>
</dbReference>
<evidence type="ECO:0000256" key="18">
    <source>
        <dbReference type="SAM" id="MobiDB-lite"/>
    </source>
</evidence>
<protein>
    <recommendedName>
        <fullName evidence="6 16">Phosphatidate cytidylyltransferase</fullName>
        <ecNumber evidence="6 16">2.7.7.41</ecNumber>
    </recommendedName>
</protein>
<comment type="pathway">
    <text evidence="4">Lipid metabolism.</text>
</comment>
<evidence type="ECO:0000256" key="6">
    <source>
        <dbReference type="ARBA" id="ARBA00012487"/>
    </source>
</evidence>